<protein>
    <recommendedName>
        <fullName evidence="4">Tetratricopeptide repeat protein</fullName>
    </recommendedName>
</protein>
<comment type="caution">
    <text evidence="2">The sequence shown here is derived from an EMBL/GenBank/DDBJ whole genome shotgun (WGS) entry which is preliminary data.</text>
</comment>
<dbReference type="Pfam" id="PF13432">
    <property type="entry name" value="TPR_16"/>
    <property type="match status" value="2"/>
</dbReference>
<dbReference type="EMBL" id="AGEG01000016">
    <property type="protein sequence ID" value="EHR36262.1"/>
    <property type="molecule type" value="Genomic_DNA"/>
</dbReference>
<feature type="region of interest" description="Disordered" evidence="1">
    <location>
        <begin position="369"/>
        <end position="409"/>
    </location>
</feature>
<evidence type="ECO:0000313" key="2">
    <source>
        <dbReference type="EMBL" id="EHR36262.1"/>
    </source>
</evidence>
<evidence type="ECO:0000256" key="1">
    <source>
        <dbReference type="SAM" id="MobiDB-lite"/>
    </source>
</evidence>
<keyword evidence="3" id="KW-1185">Reference proteome</keyword>
<proteinExistence type="predicted"/>
<dbReference type="Gene3D" id="1.25.40.10">
    <property type="entry name" value="Tetratricopeptide repeat domain"/>
    <property type="match status" value="1"/>
</dbReference>
<dbReference type="SMART" id="SM00028">
    <property type="entry name" value="TPR"/>
    <property type="match status" value="2"/>
</dbReference>
<dbReference type="InterPro" id="IPR011990">
    <property type="entry name" value="TPR-like_helical_dom_sf"/>
</dbReference>
<sequence length="409" mass="46749">MERWSRIQEEIESLPSVPDQMAALDQVLVDLGEDLALVSHLVRHFADQWGRQGYREAQLAYYNRIYQIDPQDEWAYLAALTAYRLNDLTRAGDWLTRWQAEDLPYDYQLLKSQILADQGEVNASRKILEGLVKDKSEAYPAYEGLANLYLDQGLYQKAIFYLDLLLTYFLQVDPDLRRQWRLDLMACLLEEESIDIDRLQGLADLEDLPLERAEEFYLMGLVAHYAGDLQGARDYLTRAIDQDSEALAARRLLLEVLAESGDQESFNLALANLADLIPWYDPMIKDCLAYATWQASYPTALLDKIKAYLPLEEDPSDHYQLLEALVLGYLSQDQPGQASQILQEFGQVWADTPYYADLKGRILQAQGQEEAGAHSIQAAQEAGFDRQPPSWQEPDDQAAPWPLTDDDSR</sequence>
<dbReference type="SUPFAM" id="SSF48452">
    <property type="entry name" value="TPR-like"/>
    <property type="match status" value="2"/>
</dbReference>
<dbReference type="HOGENOM" id="CLU_057080_0_0_9"/>
<dbReference type="RefSeq" id="WP_006309756.1">
    <property type="nucleotide sequence ID" value="NZ_JH601133.1"/>
</dbReference>
<reference evidence="2 3" key="1">
    <citation type="submission" date="2012-01" db="EMBL/GenBank/DDBJ databases">
        <title>The Genome Sequence of Facklamia languida CCUG 37842.</title>
        <authorList>
            <consortium name="The Broad Institute Genome Sequencing Platform"/>
            <person name="Earl A."/>
            <person name="Ward D."/>
            <person name="Feldgarden M."/>
            <person name="Gevers D."/>
            <person name="Huys G."/>
            <person name="Young S.K."/>
            <person name="Zeng Q."/>
            <person name="Gargeya S."/>
            <person name="Fitzgerald M."/>
            <person name="Haas B."/>
            <person name="Abouelleil A."/>
            <person name="Alvarado L."/>
            <person name="Arachchi H.M."/>
            <person name="Berlin A."/>
            <person name="Chapman S.B."/>
            <person name="Gearin G."/>
            <person name="Goldberg J."/>
            <person name="Griggs A."/>
            <person name="Gujja S."/>
            <person name="Hansen M."/>
            <person name="Heiman D."/>
            <person name="Howarth C."/>
            <person name="Larimer J."/>
            <person name="Lui A."/>
            <person name="MacDonald P.J.P."/>
            <person name="McCowen C."/>
            <person name="Montmayeur A."/>
            <person name="Murphy C."/>
            <person name="Neiman D."/>
            <person name="Pearson M."/>
            <person name="Priest M."/>
            <person name="Roberts A."/>
            <person name="Saif S."/>
            <person name="Shea T."/>
            <person name="Sisk P."/>
            <person name="Stolte C."/>
            <person name="Sykes S."/>
            <person name="Wortman J."/>
            <person name="Nusbaum C."/>
            <person name="Birren B."/>
        </authorList>
    </citation>
    <scope>NUCLEOTIDE SEQUENCE [LARGE SCALE GENOMIC DNA]</scope>
    <source>
        <strain evidence="2 3">CCUG 37842</strain>
    </source>
</reference>
<dbReference type="PATRIC" id="fig|883113.3.peg.1525"/>
<dbReference type="AlphaFoldDB" id="H3NKY4"/>
<organism evidence="2 3">
    <name type="scientific">Facklamia languida CCUG 37842</name>
    <dbReference type="NCBI Taxonomy" id="883113"/>
    <lineage>
        <taxon>Bacteria</taxon>
        <taxon>Bacillati</taxon>
        <taxon>Bacillota</taxon>
        <taxon>Bacilli</taxon>
        <taxon>Lactobacillales</taxon>
        <taxon>Aerococcaceae</taxon>
        <taxon>Facklamia</taxon>
    </lineage>
</organism>
<dbReference type="STRING" id="883113.HMPREF9708_01523"/>
<dbReference type="InterPro" id="IPR019734">
    <property type="entry name" value="TPR_rpt"/>
</dbReference>
<accession>H3NKY4</accession>
<evidence type="ECO:0008006" key="4">
    <source>
        <dbReference type="Google" id="ProtNLM"/>
    </source>
</evidence>
<evidence type="ECO:0000313" key="3">
    <source>
        <dbReference type="Proteomes" id="UP000006190"/>
    </source>
</evidence>
<gene>
    <name evidence="2" type="ORF">HMPREF9708_01523</name>
</gene>
<name>H3NKY4_9LACT</name>
<dbReference type="Proteomes" id="UP000006190">
    <property type="component" value="Unassembled WGS sequence"/>
</dbReference>